<dbReference type="EMBL" id="JAARWW010000006">
    <property type="protein sequence ID" value="MBC2004879.1"/>
    <property type="molecule type" value="Genomic_DNA"/>
</dbReference>
<dbReference type="eggNOG" id="COG4768">
    <property type="taxonomic scope" value="Bacteria"/>
</dbReference>
<evidence type="ECO:0000313" key="18">
    <source>
        <dbReference type="Proteomes" id="UP000548082"/>
    </source>
</evidence>
<evidence type="ECO:0000313" key="16">
    <source>
        <dbReference type="Proteomes" id="UP000544413"/>
    </source>
</evidence>
<dbReference type="EMBL" id="JAARPL010000010">
    <property type="protein sequence ID" value="MBC1373286.1"/>
    <property type="molecule type" value="Genomic_DNA"/>
</dbReference>
<evidence type="ECO:0000313" key="4">
    <source>
        <dbReference type="EMBL" id="MBC1402211.1"/>
    </source>
</evidence>
<dbReference type="Pfam" id="PF06103">
    <property type="entry name" value="DUF948"/>
    <property type="match status" value="1"/>
</dbReference>
<evidence type="ECO:0000313" key="8">
    <source>
        <dbReference type="EMBL" id="MBC1796655.1"/>
    </source>
</evidence>
<dbReference type="Proteomes" id="UP000586951">
    <property type="component" value="Unassembled WGS sequence"/>
</dbReference>
<evidence type="ECO:0000313" key="9">
    <source>
        <dbReference type="EMBL" id="MBC2004879.1"/>
    </source>
</evidence>
<dbReference type="PANTHER" id="PTHR40070:SF1">
    <property type="entry name" value="UPF0478 PROTEIN YTXG"/>
    <property type="match status" value="1"/>
</dbReference>
<dbReference type="EMBL" id="JAARVD010000003">
    <property type="protein sequence ID" value="MBC1796655.1"/>
    <property type="molecule type" value="Genomic_DNA"/>
</dbReference>
<organism evidence="2 12">
    <name type="scientific">Listeria booriae</name>
    <dbReference type="NCBI Taxonomy" id="1552123"/>
    <lineage>
        <taxon>Bacteria</taxon>
        <taxon>Bacillati</taxon>
        <taxon>Bacillota</taxon>
        <taxon>Bacilli</taxon>
        <taxon>Bacillales</taxon>
        <taxon>Listeriaceae</taxon>
        <taxon>Listeria</taxon>
    </lineage>
</organism>
<dbReference type="InterPro" id="IPR009293">
    <property type="entry name" value="UPF0478"/>
</dbReference>
<reference evidence="13 14" key="2">
    <citation type="submission" date="2020-03" db="EMBL/GenBank/DDBJ databases">
        <title>Soil Listeria distribution.</title>
        <authorList>
            <person name="Liao J."/>
            <person name="Wiedmann M."/>
        </authorList>
    </citation>
    <scope>NUCLEOTIDE SEQUENCE [LARGE SCALE GENOMIC DNA]</scope>
    <source>
        <strain evidence="11 13">FSL L7-0245</strain>
        <strain evidence="10 14">FSL L7-0360</strain>
        <strain evidence="9 17">FSL L7-0435</strain>
        <strain evidence="7 15">FSL L7-0978</strain>
        <strain evidence="8 18">FSL L7-0990</strain>
        <strain evidence="6 19">FSL L7-1299</strain>
        <strain evidence="5 20">FSL L7-1427</strain>
        <strain evidence="4 16">FSL L7-1658</strain>
        <strain evidence="3 21">FSL L7-1681</strain>
    </source>
</reference>
<accession>A0A099W2T5</accession>
<evidence type="ECO:0000313" key="20">
    <source>
        <dbReference type="Proteomes" id="UP000586951"/>
    </source>
</evidence>
<keyword evidence="12" id="KW-1185">Reference proteome</keyword>
<dbReference type="OrthoDB" id="2366030at2"/>
<dbReference type="Proteomes" id="UP000519573">
    <property type="component" value="Unassembled WGS sequence"/>
</dbReference>
<keyword evidence="1" id="KW-0472">Membrane</keyword>
<dbReference type="Proteomes" id="UP000544413">
    <property type="component" value="Unassembled WGS sequence"/>
</dbReference>
<evidence type="ECO:0000313" key="10">
    <source>
        <dbReference type="EMBL" id="MBC2116488.1"/>
    </source>
</evidence>
<dbReference type="STRING" id="1552123.EP57_14535"/>
<feature type="transmembrane region" description="Helical" evidence="1">
    <location>
        <begin position="6"/>
        <end position="25"/>
    </location>
</feature>
<evidence type="ECO:0000313" key="12">
    <source>
        <dbReference type="Proteomes" id="UP000029844"/>
    </source>
</evidence>
<evidence type="ECO:0000313" key="7">
    <source>
        <dbReference type="EMBL" id="MBC1794604.1"/>
    </source>
</evidence>
<dbReference type="GeneID" id="58718558"/>
<evidence type="ECO:0000313" key="5">
    <source>
        <dbReference type="EMBL" id="MBC1566651.1"/>
    </source>
</evidence>
<gene>
    <name evidence="2" type="ORF">EP57_14535</name>
    <name evidence="4" type="ORF">HB836_11530</name>
    <name evidence="3" type="ORF">HB847_12985</name>
    <name evidence="6" type="ORF">HB904_13970</name>
    <name evidence="5" type="ORF">HB907_14695</name>
    <name evidence="7" type="ORF">HCA52_14320</name>
    <name evidence="8" type="ORF">HCA55_07945</name>
    <name evidence="9" type="ORF">HCA78_13925</name>
    <name evidence="10" type="ORF">HCB06_07710</name>
    <name evidence="11" type="ORF">HCB26_03935</name>
</gene>
<dbReference type="Proteomes" id="UP000029844">
    <property type="component" value="Unassembled WGS sequence"/>
</dbReference>
<evidence type="ECO:0000313" key="3">
    <source>
        <dbReference type="EMBL" id="MBC1373286.1"/>
    </source>
</evidence>
<evidence type="ECO:0000313" key="11">
    <source>
        <dbReference type="EMBL" id="MBC2165708.1"/>
    </source>
</evidence>
<comment type="caution">
    <text evidence="2">The sequence shown here is derived from an EMBL/GenBank/DDBJ whole genome shotgun (WGS) entry which is preliminary data.</text>
</comment>
<dbReference type="AlphaFoldDB" id="A0A099W2T5"/>
<evidence type="ECO:0000313" key="17">
    <source>
        <dbReference type="Proteomes" id="UP000546806"/>
    </source>
</evidence>
<evidence type="ECO:0000313" key="6">
    <source>
        <dbReference type="EMBL" id="MBC1617308.1"/>
    </source>
</evidence>
<evidence type="ECO:0000313" key="21">
    <source>
        <dbReference type="Proteomes" id="UP000591929"/>
    </source>
</evidence>
<evidence type="ECO:0000313" key="19">
    <source>
        <dbReference type="Proteomes" id="UP000574104"/>
    </source>
</evidence>
<dbReference type="Proteomes" id="UP000548082">
    <property type="component" value="Unassembled WGS sequence"/>
</dbReference>
<dbReference type="EMBL" id="JAARRU010000005">
    <property type="protein sequence ID" value="MBC1566651.1"/>
    <property type="molecule type" value="Genomic_DNA"/>
</dbReference>
<dbReference type="EMBL" id="JAARVG010000015">
    <property type="protein sequence ID" value="MBC1794604.1"/>
    <property type="molecule type" value="Genomic_DNA"/>
</dbReference>
<protein>
    <submittedName>
        <fullName evidence="3">DUF948 domain-containing protein</fullName>
    </submittedName>
    <submittedName>
        <fullName evidence="2">General stress protein</fullName>
    </submittedName>
</protein>
<name>A0A099W2T5_9LIST</name>
<dbReference type="EMBL" id="JAARXI010000004">
    <property type="protein sequence ID" value="MBC2116488.1"/>
    <property type="molecule type" value="Genomic_DNA"/>
</dbReference>
<evidence type="ECO:0000313" key="13">
    <source>
        <dbReference type="Proteomes" id="UP000519573"/>
    </source>
</evidence>
<dbReference type="EMBL" id="JNFA01000029">
    <property type="protein sequence ID" value="KGL38385.1"/>
    <property type="molecule type" value="Genomic_DNA"/>
</dbReference>
<reference evidence="2 12" key="1">
    <citation type="submission" date="2014-05" db="EMBL/GenBank/DDBJ databases">
        <title>Novel Listeriaceae from food processing environments.</title>
        <authorList>
            <person name="den Bakker H.C."/>
        </authorList>
    </citation>
    <scope>NUCLEOTIDE SEQUENCE [LARGE SCALE GENOMIC DNA]</scope>
    <source>
        <strain evidence="2 12">FSL A5-0281</strain>
    </source>
</reference>
<evidence type="ECO:0000313" key="15">
    <source>
        <dbReference type="Proteomes" id="UP000539064"/>
    </source>
</evidence>
<dbReference type="Proteomes" id="UP000529446">
    <property type="component" value="Unassembled WGS sequence"/>
</dbReference>
<keyword evidence="1" id="KW-1133">Transmembrane helix</keyword>
<evidence type="ECO:0000256" key="1">
    <source>
        <dbReference type="SAM" id="Phobius"/>
    </source>
</evidence>
<evidence type="ECO:0000313" key="14">
    <source>
        <dbReference type="Proteomes" id="UP000529446"/>
    </source>
</evidence>
<dbReference type="EMBL" id="JAARYH010000002">
    <property type="protein sequence ID" value="MBC2165708.1"/>
    <property type="molecule type" value="Genomic_DNA"/>
</dbReference>
<dbReference type="Proteomes" id="UP000546806">
    <property type="component" value="Unassembled WGS sequence"/>
</dbReference>
<dbReference type="EMBL" id="JAARPT010000006">
    <property type="protein sequence ID" value="MBC1402211.1"/>
    <property type="molecule type" value="Genomic_DNA"/>
</dbReference>
<dbReference type="Proteomes" id="UP000574104">
    <property type="component" value="Unassembled WGS sequence"/>
</dbReference>
<dbReference type="RefSeq" id="WP_036087720.1">
    <property type="nucleotide sequence ID" value="NZ_CBCSHQ010000007.1"/>
</dbReference>
<proteinExistence type="predicted"/>
<evidence type="ECO:0000313" key="2">
    <source>
        <dbReference type="EMBL" id="KGL38385.1"/>
    </source>
</evidence>
<dbReference type="Proteomes" id="UP000591929">
    <property type="component" value="Unassembled WGS sequence"/>
</dbReference>
<dbReference type="EMBL" id="JAARSH010000010">
    <property type="protein sequence ID" value="MBC1617308.1"/>
    <property type="molecule type" value="Genomic_DNA"/>
</dbReference>
<dbReference type="PANTHER" id="PTHR40070">
    <property type="entry name" value="UPF0478 PROTEIN YTXG"/>
    <property type="match status" value="1"/>
</dbReference>
<keyword evidence="1" id="KW-0812">Transmembrane</keyword>
<dbReference type="Proteomes" id="UP000539064">
    <property type="component" value="Unassembled WGS sequence"/>
</dbReference>
<sequence>MEIILYIAALIAAIALLVIAVYLGMTLRSTSKTMDEVAKSLEEMTGEVKGITDQAEKLMGKTNDLLEDINGKVAKVDPVFDAVGDIGVSLLGLSQSVRELATLATNKVTANEQKIVQAVSFSNSILSFRDKMKANKAAKQAAAEAQEEAAQL</sequence>